<reference evidence="8" key="1">
    <citation type="submission" date="2023-10" db="EMBL/GenBank/DDBJ databases">
        <title>Genome assemblies of two species of porcelain crab, Petrolisthes cinctipes and Petrolisthes manimaculis (Anomura: Porcellanidae).</title>
        <authorList>
            <person name="Angst P."/>
        </authorList>
    </citation>
    <scope>NUCLEOTIDE SEQUENCE</scope>
    <source>
        <strain evidence="8">PB745_01</strain>
        <tissue evidence="8">Gill</tissue>
    </source>
</reference>
<evidence type="ECO:0000256" key="1">
    <source>
        <dbReference type="ARBA" id="ARBA00022723"/>
    </source>
</evidence>
<dbReference type="InterPro" id="IPR036236">
    <property type="entry name" value="Znf_C2H2_sf"/>
</dbReference>
<evidence type="ECO:0000313" key="10">
    <source>
        <dbReference type="Proteomes" id="UP001286313"/>
    </source>
</evidence>
<dbReference type="PROSITE" id="PS50157">
    <property type="entry name" value="ZINC_FINGER_C2H2_2"/>
    <property type="match status" value="2"/>
</dbReference>
<keyword evidence="10" id="KW-1185">Reference proteome</keyword>
<dbReference type="PROSITE" id="PS00028">
    <property type="entry name" value="ZINC_FINGER_C2H2_1"/>
    <property type="match status" value="2"/>
</dbReference>
<gene>
    <name evidence="9" type="ORF">Pcinc_039224</name>
    <name evidence="8" type="ORF">Pcinc_040787</name>
</gene>
<dbReference type="Proteomes" id="UP001286313">
    <property type="component" value="Unassembled WGS sequence"/>
</dbReference>
<evidence type="ECO:0000256" key="4">
    <source>
        <dbReference type="ARBA" id="ARBA00022833"/>
    </source>
</evidence>
<feature type="domain" description="C2H2-type" evidence="7">
    <location>
        <begin position="81"/>
        <end position="104"/>
    </location>
</feature>
<evidence type="ECO:0000313" key="9">
    <source>
        <dbReference type="EMBL" id="KAK3854283.1"/>
    </source>
</evidence>
<keyword evidence="1" id="KW-0479">Metal-binding</keyword>
<dbReference type="Pfam" id="PF00096">
    <property type="entry name" value="zf-C2H2"/>
    <property type="match status" value="2"/>
</dbReference>
<evidence type="ECO:0000259" key="7">
    <source>
        <dbReference type="PROSITE" id="PS50157"/>
    </source>
</evidence>
<name>A0AAE1BLC2_PETCI</name>
<keyword evidence="4" id="KW-0862">Zinc</keyword>
<comment type="caution">
    <text evidence="8">The sequence shown here is derived from an EMBL/GenBank/DDBJ whole genome shotgun (WGS) entry which is preliminary data.</text>
</comment>
<evidence type="ECO:0000313" key="8">
    <source>
        <dbReference type="EMBL" id="KAK3852638.1"/>
    </source>
</evidence>
<evidence type="ECO:0000256" key="2">
    <source>
        <dbReference type="ARBA" id="ARBA00022737"/>
    </source>
</evidence>
<dbReference type="PANTHER" id="PTHR24409">
    <property type="entry name" value="ZINC FINGER PROTEIN 142"/>
    <property type="match status" value="1"/>
</dbReference>
<keyword evidence="2" id="KW-0677">Repeat</keyword>
<dbReference type="AlphaFoldDB" id="A0AAE1BLC2"/>
<evidence type="ECO:0000256" key="6">
    <source>
        <dbReference type="SAM" id="MobiDB-lite"/>
    </source>
</evidence>
<feature type="compositionally biased region" description="Low complexity" evidence="6">
    <location>
        <begin position="189"/>
        <end position="201"/>
    </location>
</feature>
<dbReference type="GO" id="GO:0000977">
    <property type="term" value="F:RNA polymerase II transcription regulatory region sequence-specific DNA binding"/>
    <property type="evidence" value="ECO:0007669"/>
    <property type="project" value="TreeGrafter"/>
</dbReference>
<evidence type="ECO:0000256" key="5">
    <source>
        <dbReference type="PROSITE-ProRule" id="PRU00042"/>
    </source>
</evidence>
<feature type="compositionally biased region" description="Basic residues" evidence="6">
    <location>
        <begin position="206"/>
        <end position="221"/>
    </location>
</feature>
<dbReference type="Gene3D" id="3.30.160.60">
    <property type="entry name" value="Classic Zinc Finger"/>
    <property type="match status" value="2"/>
</dbReference>
<accession>A0AAE1BLC2</accession>
<feature type="domain" description="C2H2-type" evidence="7">
    <location>
        <begin position="25"/>
        <end position="53"/>
    </location>
</feature>
<dbReference type="PANTHER" id="PTHR24409:SF295">
    <property type="entry name" value="AZ2-RELATED"/>
    <property type="match status" value="1"/>
</dbReference>
<sequence>MIFLEVGGKCLGFFPLARERRQTRYECLVCGRTFSNVYNLRVHIRDQHSGLGSAKCCVVVGREDEPPAPSSCWSTPPGPKFACHLCGKEFTRRYSVKVHQRDTHFTTPDTVFRCRQCGRTAATQKALKMHATSGRVGISGSLAPDTHVSFVGKASLVDTTLKYTSRTSTLTPYKCHFTVGCVENKPPAGTVSGNTSSSTTPDTHHPPPHPRKTISHNHHPLPIHTSSPDTHNPTPPPPPTQTILLPTSSKDSQSLNTSNIMTRSTTTTTTTRPQSPSFSPSGPRQHSLLSSPPTLLPVKRVPVGG</sequence>
<dbReference type="GO" id="GO:0005634">
    <property type="term" value="C:nucleus"/>
    <property type="evidence" value="ECO:0007669"/>
    <property type="project" value="TreeGrafter"/>
</dbReference>
<dbReference type="InterPro" id="IPR013087">
    <property type="entry name" value="Znf_C2H2_type"/>
</dbReference>
<feature type="region of interest" description="Disordered" evidence="6">
    <location>
        <begin position="188"/>
        <end position="305"/>
    </location>
</feature>
<evidence type="ECO:0000256" key="3">
    <source>
        <dbReference type="ARBA" id="ARBA00022771"/>
    </source>
</evidence>
<dbReference type="GO" id="GO:0000981">
    <property type="term" value="F:DNA-binding transcription factor activity, RNA polymerase II-specific"/>
    <property type="evidence" value="ECO:0007669"/>
    <property type="project" value="TreeGrafter"/>
</dbReference>
<proteinExistence type="predicted"/>
<dbReference type="SMART" id="SM00355">
    <property type="entry name" value="ZnF_C2H2"/>
    <property type="match status" value="3"/>
</dbReference>
<organism evidence="8 10">
    <name type="scientific">Petrolisthes cinctipes</name>
    <name type="common">Flat porcelain crab</name>
    <dbReference type="NCBI Taxonomy" id="88211"/>
    <lineage>
        <taxon>Eukaryota</taxon>
        <taxon>Metazoa</taxon>
        <taxon>Ecdysozoa</taxon>
        <taxon>Arthropoda</taxon>
        <taxon>Crustacea</taxon>
        <taxon>Multicrustacea</taxon>
        <taxon>Malacostraca</taxon>
        <taxon>Eumalacostraca</taxon>
        <taxon>Eucarida</taxon>
        <taxon>Decapoda</taxon>
        <taxon>Pleocyemata</taxon>
        <taxon>Anomura</taxon>
        <taxon>Galatheoidea</taxon>
        <taxon>Porcellanidae</taxon>
        <taxon>Petrolisthes</taxon>
    </lineage>
</organism>
<dbReference type="SUPFAM" id="SSF57667">
    <property type="entry name" value="beta-beta-alpha zinc fingers"/>
    <property type="match status" value="2"/>
</dbReference>
<feature type="compositionally biased region" description="Low complexity" evidence="6">
    <location>
        <begin position="262"/>
        <end position="297"/>
    </location>
</feature>
<protein>
    <recommendedName>
        <fullName evidence="7">C2H2-type domain-containing protein</fullName>
    </recommendedName>
</protein>
<dbReference type="EMBL" id="JAWQEG010007323">
    <property type="protein sequence ID" value="KAK3852638.1"/>
    <property type="molecule type" value="Genomic_DNA"/>
</dbReference>
<dbReference type="EMBL" id="JAWQEG010006637">
    <property type="protein sequence ID" value="KAK3854283.1"/>
    <property type="molecule type" value="Genomic_DNA"/>
</dbReference>
<keyword evidence="3 5" id="KW-0863">Zinc-finger</keyword>
<dbReference type="GO" id="GO:0008270">
    <property type="term" value="F:zinc ion binding"/>
    <property type="evidence" value="ECO:0007669"/>
    <property type="project" value="UniProtKB-KW"/>
</dbReference>
<feature type="compositionally biased region" description="Polar residues" evidence="6">
    <location>
        <begin position="250"/>
        <end position="261"/>
    </location>
</feature>